<gene>
    <name evidence="16" type="ORF">HKI87_01g05360</name>
</gene>
<dbReference type="GO" id="GO:0008973">
    <property type="term" value="F:phosphopentomutase activity"/>
    <property type="evidence" value="ECO:0007669"/>
    <property type="project" value="TreeGrafter"/>
</dbReference>
<keyword evidence="7 12" id="KW-0479">Metal-binding</keyword>
<evidence type="ECO:0000256" key="5">
    <source>
        <dbReference type="ARBA" id="ARBA00022526"/>
    </source>
</evidence>
<dbReference type="Gene3D" id="3.30.310.50">
    <property type="entry name" value="Alpha-D-phosphohexomutase, C-terminal domain"/>
    <property type="match status" value="1"/>
</dbReference>
<evidence type="ECO:0000256" key="10">
    <source>
        <dbReference type="ARBA" id="ARBA00049318"/>
    </source>
</evidence>
<feature type="domain" description="Alpha-D-phosphohexomutase alpha/beta/alpha" evidence="15">
    <location>
        <begin position="332"/>
        <end position="458"/>
    </location>
</feature>
<comment type="cofactor">
    <cofactor evidence="2">
        <name>Mg(2+)</name>
        <dbReference type="ChEBI" id="CHEBI:18420"/>
    </cofactor>
</comment>
<accession>A0AAX4NZV9</accession>
<keyword evidence="17" id="KW-1185">Reference proteome</keyword>
<dbReference type="Pfam" id="PF02880">
    <property type="entry name" value="PGM_PMM_III"/>
    <property type="match status" value="1"/>
</dbReference>
<dbReference type="AlphaFoldDB" id="A0AAX4NZV9"/>
<dbReference type="PANTHER" id="PTHR45745:SF1">
    <property type="entry name" value="PHOSPHOGLUCOMUTASE 2B-RELATED"/>
    <property type="match status" value="1"/>
</dbReference>
<evidence type="ECO:0000256" key="8">
    <source>
        <dbReference type="ARBA" id="ARBA00022842"/>
    </source>
</evidence>
<dbReference type="InterPro" id="IPR005841">
    <property type="entry name" value="Alpha-D-phosphohexomutase_SF"/>
</dbReference>
<evidence type="ECO:0000259" key="15">
    <source>
        <dbReference type="Pfam" id="PF02880"/>
    </source>
</evidence>
<evidence type="ECO:0000256" key="3">
    <source>
        <dbReference type="ARBA" id="ARBA00010231"/>
    </source>
</evidence>
<evidence type="ECO:0000313" key="16">
    <source>
        <dbReference type="EMBL" id="WZN59011.1"/>
    </source>
</evidence>
<evidence type="ECO:0000313" key="17">
    <source>
        <dbReference type="Proteomes" id="UP001472866"/>
    </source>
</evidence>
<sequence>MKLRATSESVSLWNSLVKSDALRAGEGDGEGDAFSMPPTGLVALTFGTAGLRAKEGRGWNRMNAVTVALTSQGIADYIAEEGEIGQGEHAPSVCIGFDGREGSLQFATAAALSFASSGLKVYIFDALVPTPLLAFATRELRCRAGVMVTASHNPKEYNGYKVYWNNGCQIIPPMDKGISGEIARQTSLRTSPEAWTADQLKANPMVSELSAERETTKYIEGVLSAFDFDRAGHDGQVEVVYTPLHGVGSTFVSRMFDRCGLRPFQKVDSQDEPDKDFPTVSFPNPEEGAGVWSEAFKVADEMDLDVCIANDPDADRLCCAERSASGWRVFSGNDLGIMLGDWIYTKWKKRGSAKKPAMLTTTVSARVLQNMCEQEGIRFEETLTGFKWLGNKALEMESEGYDVLFAYEEAIGFMIGGTGVVDKDGVAAAAVFMDMLNHVYLQQKTTLEKHLEGLFEKYGKREYRQGYFLTNDGGADEVMSALRETSISEIGGVSVESTNLSANMITFRFGQNGFCTIRASGTEPKVKYYIDIADGAGDINDVEDAVRAFF</sequence>
<dbReference type="PROSITE" id="PS00710">
    <property type="entry name" value="PGM_PMM"/>
    <property type="match status" value="1"/>
</dbReference>
<dbReference type="InterPro" id="IPR016066">
    <property type="entry name" value="A-D-PHexomutase_CS"/>
</dbReference>
<dbReference type="GO" id="GO:0005634">
    <property type="term" value="C:nucleus"/>
    <property type="evidence" value="ECO:0007669"/>
    <property type="project" value="TreeGrafter"/>
</dbReference>
<dbReference type="CDD" id="cd05799">
    <property type="entry name" value="PGM2"/>
    <property type="match status" value="1"/>
</dbReference>
<comment type="catalytic activity">
    <reaction evidence="11">
        <text>O-phospho-L-seryl-[protein] + alpha-D-glucose 1-phosphate = alpha-D-glucose 1,6-bisphosphate + L-seryl-[protein]</text>
        <dbReference type="Rhea" id="RHEA:68748"/>
        <dbReference type="Rhea" id="RHEA-COMP:9863"/>
        <dbReference type="Rhea" id="RHEA-COMP:11604"/>
        <dbReference type="ChEBI" id="CHEBI:29999"/>
        <dbReference type="ChEBI" id="CHEBI:58392"/>
        <dbReference type="ChEBI" id="CHEBI:58601"/>
        <dbReference type="ChEBI" id="CHEBI:83421"/>
    </reaction>
</comment>
<dbReference type="Pfam" id="PF02879">
    <property type="entry name" value="PGM_PMM_II"/>
    <property type="match status" value="1"/>
</dbReference>
<dbReference type="InterPro" id="IPR005844">
    <property type="entry name" value="A-D-PHexomutase_a/b/a-I"/>
</dbReference>
<proteinExistence type="inferred from homology"/>
<dbReference type="SUPFAM" id="SSF55957">
    <property type="entry name" value="Phosphoglucomutase, C-terminal domain"/>
    <property type="match status" value="1"/>
</dbReference>
<evidence type="ECO:0000256" key="6">
    <source>
        <dbReference type="ARBA" id="ARBA00022553"/>
    </source>
</evidence>
<dbReference type="Proteomes" id="UP001472866">
    <property type="component" value="Chromosome 01"/>
</dbReference>
<evidence type="ECO:0000256" key="4">
    <source>
        <dbReference type="ARBA" id="ARBA00012728"/>
    </source>
</evidence>
<dbReference type="SUPFAM" id="SSF53738">
    <property type="entry name" value="Phosphoglucomutase, first 3 domains"/>
    <property type="match status" value="3"/>
</dbReference>
<dbReference type="EMBL" id="CP151501">
    <property type="protein sequence ID" value="WZN59011.1"/>
    <property type="molecule type" value="Genomic_DNA"/>
</dbReference>
<feature type="domain" description="Alpha-D-phosphohexomutase alpha/beta/alpha" evidence="13">
    <location>
        <begin position="45"/>
        <end position="187"/>
    </location>
</feature>
<comment type="catalytic activity">
    <reaction evidence="1">
        <text>alpha-D-glucose 1-phosphate = alpha-D-glucose 6-phosphate</text>
        <dbReference type="Rhea" id="RHEA:23536"/>
        <dbReference type="ChEBI" id="CHEBI:58225"/>
        <dbReference type="ChEBI" id="CHEBI:58601"/>
        <dbReference type="EC" id="5.4.2.2"/>
    </reaction>
</comment>
<dbReference type="GO" id="GO:0006166">
    <property type="term" value="P:purine ribonucleoside salvage"/>
    <property type="evidence" value="ECO:0007669"/>
    <property type="project" value="TreeGrafter"/>
</dbReference>
<comment type="catalytic activity">
    <reaction evidence="10">
        <text>alpha-D-glucose 1,6-bisphosphate + L-seryl-[protein] = O-phospho-L-seryl-[protein] + alpha-D-glucose 6-phosphate</text>
        <dbReference type="Rhea" id="RHEA:68752"/>
        <dbReference type="Rhea" id="RHEA-COMP:9863"/>
        <dbReference type="Rhea" id="RHEA-COMP:11604"/>
        <dbReference type="ChEBI" id="CHEBI:29999"/>
        <dbReference type="ChEBI" id="CHEBI:58225"/>
        <dbReference type="ChEBI" id="CHEBI:58392"/>
        <dbReference type="ChEBI" id="CHEBI:83421"/>
    </reaction>
</comment>
<dbReference type="GO" id="GO:0004614">
    <property type="term" value="F:phosphoglucomutase activity"/>
    <property type="evidence" value="ECO:0007669"/>
    <property type="project" value="UniProtKB-EC"/>
</dbReference>
<evidence type="ECO:0000256" key="12">
    <source>
        <dbReference type="RuleBase" id="RU004326"/>
    </source>
</evidence>
<dbReference type="Pfam" id="PF02878">
    <property type="entry name" value="PGM_PMM_I"/>
    <property type="match status" value="1"/>
</dbReference>
<keyword evidence="5" id="KW-0313">Glucose metabolism</keyword>
<dbReference type="Gene3D" id="3.40.120.10">
    <property type="entry name" value="Alpha-D-Glucose-1,6-Bisphosphate, subunit A, domain 3"/>
    <property type="match status" value="3"/>
</dbReference>
<comment type="similarity">
    <text evidence="3 12">Belongs to the phosphohexose mutase family.</text>
</comment>
<keyword evidence="8 12" id="KW-0460">Magnesium</keyword>
<reference evidence="16 17" key="1">
    <citation type="submission" date="2024-03" db="EMBL/GenBank/DDBJ databases">
        <title>Complete genome sequence of the green alga Chloropicon roscoffensis RCC1871.</title>
        <authorList>
            <person name="Lemieux C."/>
            <person name="Pombert J.-F."/>
            <person name="Otis C."/>
            <person name="Turmel M."/>
        </authorList>
    </citation>
    <scope>NUCLEOTIDE SEQUENCE [LARGE SCALE GENOMIC DNA]</scope>
    <source>
        <strain evidence="16 17">RCC1871</strain>
    </source>
</reference>
<protein>
    <recommendedName>
        <fullName evidence="4">phosphoglucomutase (alpha-D-glucose-1,6-bisphosphate-dependent)</fullName>
        <ecNumber evidence="4">5.4.2.2</ecNumber>
    </recommendedName>
</protein>
<evidence type="ECO:0000256" key="2">
    <source>
        <dbReference type="ARBA" id="ARBA00001946"/>
    </source>
</evidence>
<evidence type="ECO:0000259" key="13">
    <source>
        <dbReference type="Pfam" id="PF02878"/>
    </source>
</evidence>
<evidence type="ECO:0000259" key="14">
    <source>
        <dbReference type="Pfam" id="PF02879"/>
    </source>
</evidence>
<dbReference type="InterPro" id="IPR016055">
    <property type="entry name" value="A-D-PHexomutase_a/b/a-I/II/III"/>
</dbReference>
<evidence type="ECO:0000256" key="1">
    <source>
        <dbReference type="ARBA" id="ARBA00000443"/>
    </source>
</evidence>
<dbReference type="EC" id="5.4.2.2" evidence="4"/>
<evidence type="ECO:0000256" key="7">
    <source>
        <dbReference type="ARBA" id="ARBA00022723"/>
    </source>
</evidence>
<dbReference type="GO" id="GO:0000287">
    <property type="term" value="F:magnesium ion binding"/>
    <property type="evidence" value="ECO:0007669"/>
    <property type="project" value="InterPro"/>
</dbReference>
<feature type="domain" description="Alpha-D-phosphohexomutase alpha/beta/alpha" evidence="14">
    <location>
        <begin position="217"/>
        <end position="321"/>
    </location>
</feature>
<keyword evidence="9" id="KW-0413">Isomerase</keyword>
<dbReference type="InterPro" id="IPR005846">
    <property type="entry name" value="A-D-PHexomutase_a/b/a-III"/>
</dbReference>
<dbReference type="InterPro" id="IPR005845">
    <property type="entry name" value="A-D-PHexomutase_a/b/a-II"/>
</dbReference>
<keyword evidence="6" id="KW-0597">Phosphoprotein</keyword>
<evidence type="ECO:0000256" key="11">
    <source>
        <dbReference type="ARBA" id="ARBA00049409"/>
    </source>
</evidence>
<organism evidence="16 17">
    <name type="scientific">Chloropicon roscoffensis</name>
    <dbReference type="NCBI Taxonomy" id="1461544"/>
    <lineage>
        <taxon>Eukaryota</taxon>
        <taxon>Viridiplantae</taxon>
        <taxon>Chlorophyta</taxon>
        <taxon>Chloropicophyceae</taxon>
        <taxon>Chloropicales</taxon>
        <taxon>Chloropicaceae</taxon>
        <taxon>Chloropicon</taxon>
    </lineage>
</organism>
<dbReference type="PANTHER" id="PTHR45745">
    <property type="entry name" value="PHOSPHOMANNOMUTASE 45A"/>
    <property type="match status" value="1"/>
</dbReference>
<dbReference type="InterPro" id="IPR036900">
    <property type="entry name" value="A-D-PHexomutase_C_sf"/>
</dbReference>
<keyword evidence="5" id="KW-0119">Carbohydrate metabolism</keyword>
<evidence type="ECO:0000256" key="9">
    <source>
        <dbReference type="ARBA" id="ARBA00023235"/>
    </source>
</evidence>
<name>A0AAX4NZV9_9CHLO</name>
<dbReference type="GO" id="GO:0006006">
    <property type="term" value="P:glucose metabolic process"/>
    <property type="evidence" value="ECO:0007669"/>
    <property type="project" value="UniProtKB-KW"/>
</dbReference>
<dbReference type="PRINTS" id="PR00509">
    <property type="entry name" value="PGMPMM"/>
</dbReference>